<dbReference type="InterPro" id="IPR051327">
    <property type="entry name" value="MATE_MepA_subfamily"/>
</dbReference>
<feature type="transmembrane region" description="Helical" evidence="6">
    <location>
        <begin position="152"/>
        <end position="171"/>
    </location>
</feature>
<dbReference type="AlphaFoldDB" id="A0A645EMD4"/>
<accession>A0A645EMD4</accession>
<reference evidence="7" key="1">
    <citation type="submission" date="2019-08" db="EMBL/GenBank/DDBJ databases">
        <authorList>
            <person name="Kucharzyk K."/>
            <person name="Murdoch R.W."/>
            <person name="Higgins S."/>
            <person name="Loffler F."/>
        </authorList>
    </citation>
    <scope>NUCLEOTIDE SEQUENCE</scope>
</reference>
<dbReference type="InterPro" id="IPR002528">
    <property type="entry name" value="MATE_fam"/>
</dbReference>
<feature type="transmembrane region" description="Helical" evidence="6">
    <location>
        <begin position="53"/>
        <end position="75"/>
    </location>
</feature>
<evidence type="ECO:0008006" key="8">
    <source>
        <dbReference type="Google" id="ProtNLM"/>
    </source>
</evidence>
<dbReference type="GO" id="GO:0005886">
    <property type="term" value="C:plasma membrane"/>
    <property type="evidence" value="ECO:0007669"/>
    <property type="project" value="UniProtKB-SubCell"/>
</dbReference>
<name>A0A645EMD4_9ZZZZ</name>
<feature type="transmembrane region" description="Helical" evidence="6">
    <location>
        <begin position="12"/>
        <end position="41"/>
    </location>
</feature>
<dbReference type="Pfam" id="PF01554">
    <property type="entry name" value="MatE"/>
    <property type="match status" value="1"/>
</dbReference>
<dbReference type="GO" id="GO:0015297">
    <property type="term" value="F:antiporter activity"/>
    <property type="evidence" value="ECO:0007669"/>
    <property type="project" value="InterPro"/>
</dbReference>
<sequence length="182" mass="20279">MIGEIGVSAYSIIANVALVVAAIFTGIAQAIQPIISINFGADKYDRVEKVKKMALITAFIVGSIFYITGIVFPKTIVRIFTKESGEIVFITINAIRYYFIAFLIMGLNIVMGAYYQSKEYTVASNIISLSRGIIFLIIGVLIFPRIFGVNGIWLTAVFAEVMTFILTYAYIKIKKIKTLKYE</sequence>
<comment type="subcellular location">
    <subcellularLocation>
        <location evidence="1">Cell membrane</location>
        <topology evidence="1">Multi-pass membrane protein</topology>
    </subcellularLocation>
</comment>
<dbReference type="GO" id="GO:0042910">
    <property type="term" value="F:xenobiotic transmembrane transporter activity"/>
    <property type="evidence" value="ECO:0007669"/>
    <property type="project" value="InterPro"/>
</dbReference>
<evidence type="ECO:0000256" key="6">
    <source>
        <dbReference type="SAM" id="Phobius"/>
    </source>
</evidence>
<feature type="transmembrane region" description="Helical" evidence="6">
    <location>
        <begin position="126"/>
        <end position="146"/>
    </location>
</feature>
<evidence type="ECO:0000256" key="1">
    <source>
        <dbReference type="ARBA" id="ARBA00004651"/>
    </source>
</evidence>
<keyword evidence="2" id="KW-1003">Cell membrane</keyword>
<dbReference type="PANTHER" id="PTHR43823:SF3">
    <property type="entry name" value="MULTIDRUG EXPORT PROTEIN MEPA"/>
    <property type="match status" value="1"/>
</dbReference>
<dbReference type="PANTHER" id="PTHR43823">
    <property type="entry name" value="SPORULATION PROTEIN YKVU"/>
    <property type="match status" value="1"/>
</dbReference>
<gene>
    <name evidence="7" type="ORF">SDC9_148894</name>
</gene>
<evidence type="ECO:0000256" key="4">
    <source>
        <dbReference type="ARBA" id="ARBA00022989"/>
    </source>
</evidence>
<dbReference type="EMBL" id="VSSQ01047680">
    <property type="protein sequence ID" value="MPN01683.1"/>
    <property type="molecule type" value="Genomic_DNA"/>
</dbReference>
<keyword evidence="3 6" id="KW-0812">Transmembrane</keyword>
<organism evidence="7">
    <name type="scientific">bioreactor metagenome</name>
    <dbReference type="NCBI Taxonomy" id="1076179"/>
    <lineage>
        <taxon>unclassified sequences</taxon>
        <taxon>metagenomes</taxon>
        <taxon>ecological metagenomes</taxon>
    </lineage>
</organism>
<proteinExistence type="predicted"/>
<evidence type="ECO:0000256" key="3">
    <source>
        <dbReference type="ARBA" id="ARBA00022692"/>
    </source>
</evidence>
<feature type="transmembrane region" description="Helical" evidence="6">
    <location>
        <begin position="95"/>
        <end position="114"/>
    </location>
</feature>
<evidence type="ECO:0000313" key="7">
    <source>
        <dbReference type="EMBL" id="MPN01683.1"/>
    </source>
</evidence>
<comment type="caution">
    <text evidence="7">The sequence shown here is derived from an EMBL/GenBank/DDBJ whole genome shotgun (WGS) entry which is preliminary data.</text>
</comment>
<keyword evidence="5 6" id="KW-0472">Membrane</keyword>
<evidence type="ECO:0000256" key="5">
    <source>
        <dbReference type="ARBA" id="ARBA00023136"/>
    </source>
</evidence>
<protein>
    <recommendedName>
        <fullName evidence="8">Multidrug export protein MepA</fullName>
    </recommendedName>
</protein>
<keyword evidence="4 6" id="KW-1133">Transmembrane helix</keyword>
<evidence type="ECO:0000256" key="2">
    <source>
        <dbReference type="ARBA" id="ARBA00022475"/>
    </source>
</evidence>